<evidence type="ECO:0000313" key="1">
    <source>
        <dbReference type="EMBL" id="AAC14886.1"/>
    </source>
</evidence>
<feature type="non-terminal residue" evidence="1">
    <location>
        <position position="1"/>
    </location>
</feature>
<dbReference type="AlphaFoldDB" id="O70221"/>
<feature type="non-terminal residue" evidence="1">
    <location>
        <position position="58"/>
    </location>
</feature>
<protein>
    <submittedName>
        <fullName evidence="1">MARRLC9B</fullName>
    </submittedName>
</protein>
<accession>O70221</accession>
<organism evidence="1">
    <name type="scientific">Rattus norvegicus</name>
    <name type="common">Rat</name>
    <dbReference type="NCBI Taxonomy" id="10116"/>
    <lineage>
        <taxon>Eukaryota</taxon>
        <taxon>Metazoa</taxon>
        <taxon>Chordata</taxon>
        <taxon>Craniata</taxon>
        <taxon>Vertebrata</taxon>
        <taxon>Euteleostomi</taxon>
        <taxon>Mammalia</taxon>
        <taxon>Eutheria</taxon>
        <taxon>Euarchontoglires</taxon>
        <taxon>Glires</taxon>
        <taxon>Rodentia</taxon>
        <taxon>Myomorpha</taxon>
        <taxon>Muroidea</taxon>
        <taxon>Muridae</taxon>
        <taxon>Murinae</taxon>
        <taxon>Rattus</taxon>
    </lineage>
</organism>
<name>O70221_RAT</name>
<sequence length="58" mass="6420">TLYSSSTTAPPHQSAHCSLPKRVAYMRQERIIRLSLALACRCPCASAMGSLQPTHHKR</sequence>
<dbReference type="EMBL" id="AF010434">
    <property type="protein sequence ID" value="AAC14886.1"/>
    <property type="molecule type" value="mRNA"/>
</dbReference>
<reference evidence="1" key="1">
    <citation type="submission" date="1997-06" db="EMBL/GenBank/DDBJ databases">
        <authorList>
            <person name="Liao B.S."/>
            <person name="Jin W.L."/>
            <person name="Ju G."/>
        </authorList>
    </citation>
    <scope>NUCLEOTIDE SEQUENCE</scope>
    <source>
        <tissue evidence="1">Brain</tissue>
    </source>
</reference>
<proteinExistence type="evidence at transcript level"/>